<evidence type="ECO:0000256" key="1">
    <source>
        <dbReference type="ARBA" id="ARBA00022553"/>
    </source>
</evidence>
<feature type="region of interest" description="Disordered" evidence="2">
    <location>
        <begin position="334"/>
        <end position="366"/>
    </location>
</feature>
<feature type="region of interest" description="Disordered" evidence="2">
    <location>
        <begin position="1"/>
        <end position="79"/>
    </location>
</feature>
<keyword evidence="1" id="KW-0597">Phosphoprotein</keyword>
<organism evidence="3 4">
    <name type="scientific">Cyprinus carpio</name>
    <name type="common">Common carp</name>
    <dbReference type="NCBI Taxonomy" id="7962"/>
    <lineage>
        <taxon>Eukaryota</taxon>
        <taxon>Metazoa</taxon>
        <taxon>Chordata</taxon>
        <taxon>Craniata</taxon>
        <taxon>Vertebrata</taxon>
        <taxon>Euteleostomi</taxon>
        <taxon>Actinopterygii</taxon>
        <taxon>Neopterygii</taxon>
        <taxon>Teleostei</taxon>
        <taxon>Ostariophysi</taxon>
        <taxon>Cypriniformes</taxon>
        <taxon>Cyprinidae</taxon>
        <taxon>Cyprininae</taxon>
        <taxon>Cyprinus</taxon>
    </lineage>
</organism>
<dbReference type="PANTHER" id="PTHR14429:SF24">
    <property type="entry name" value="FIBROSIN"/>
    <property type="match status" value="1"/>
</dbReference>
<reference evidence="3" key="1">
    <citation type="submission" date="2025-08" db="UniProtKB">
        <authorList>
            <consortium name="Ensembl"/>
        </authorList>
    </citation>
    <scope>IDENTIFICATION</scope>
</reference>
<feature type="region of interest" description="Disordered" evidence="2">
    <location>
        <begin position="215"/>
        <end position="278"/>
    </location>
</feature>
<feature type="region of interest" description="Disordered" evidence="2">
    <location>
        <begin position="635"/>
        <end position="902"/>
    </location>
</feature>
<feature type="region of interest" description="Disordered" evidence="2">
    <location>
        <begin position="378"/>
        <end position="401"/>
    </location>
</feature>
<feature type="region of interest" description="Disordered" evidence="2">
    <location>
        <begin position="1141"/>
        <end position="1171"/>
    </location>
</feature>
<feature type="compositionally biased region" description="Polar residues" evidence="2">
    <location>
        <begin position="234"/>
        <end position="257"/>
    </location>
</feature>
<feature type="region of interest" description="Disordered" evidence="2">
    <location>
        <begin position="125"/>
        <end position="147"/>
    </location>
</feature>
<feature type="compositionally biased region" description="Basic and acidic residues" evidence="2">
    <location>
        <begin position="654"/>
        <end position="681"/>
    </location>
</feature>
<proteinExistence type="predicted"/>
<name>A0A8C2DJ89_CYPCA</name>
<feature type="compositionally biased region" description="Basic residues" evidence="2">
    <location>
        <begin position="378"/>
        <end position="391"/>
    </location>
</feature>
<evidence type="ECO:0000313" key="4">
    <source>
        <dbReference type="Proteomes" id="UP000694701"/>
    </source>
</evidence>
<evidence type="ECO:0000256" key="2">
    <source>
        <dbReference type="SAM" id="MobiDB-lite"/>
    </source>
</evidence>
<dbReference type="AlphaFoldDB" id="A0A8C2DJ89"/>
<feature type="compositionally biased region" description="Basic and acidic residues" evidence="2">
    <location>
        <begin position="725"/>
        <end position="739"/>
    </location>
</feature>
<protein>
    <submittedName>
        <fullName evidence="3">Fibrosin</fullName>
    </submittedName>
</protein>
<feature type="region of interest" description="Disordered" evidence="2">
    <location>
        <begin position="1000"/>
        <end position="1033"/>
    </location>
</feature>
<feature type="compositionally biased region" description="Pro residues" evidence="2">
    <location>
        <begin position="884"/>
        <end position="894"/>
    </location>
</feature>
<dbReference type="InterPro" id="IPR023246">
    <property type="entry name" value="AUTS2"/>
</dbReference>
<dbReference type="Pfam" id="PF15336">
    <property type="entry name" value="Auts2"/>
    <property type="match status" value="1"/>
</dbReference>
<feature type="compositionally biased region" description="Polar residues" evidence="2">
    <location>
        <begin position="793"/>
        <end position="813"/>
    </location>
</feature>
<dbReference type="Ensembl" id="ENSCCRT00020029152.1">
    <property type="protein sequence ID" value="ENSCCRP00020026617.1"/>
    <property type="gene ID" value="ENSCCRG00020012207.1"/>
</dbReference>
<accession>A0A8C2DJ89</accession>
<feature type="compositionally biased region" description="Basic residues" evidence="2">
    <location>
        <begin position="12"/>
        <end position="28"/>
    </location>
</feature>
<feature type="compositionally biased region" description="Basic residues" evidence="2">
    <location>
        <begin position="66"/>
        <end position="76"/>
    </location>
</feature>
<sequence>MDGPSRSGGLRQSRRSRSQRDRERRRRRADLGEHSSPSSASDPDICRGDSLLRASGGECRAGFPGARHRPPRRRKRESVSCEEDIIDGFAIASFISLEALEMDCSLKPPQRSGLFMCRGIKRKRGLDENGGPLSEPEEGPPATYTNSWEQCRKIKSKLKRKGDAKVSASDNMEPAFIVCTREAVNSNSASAAAGNGCPLLPSNSSLPLLSVTPRVSGLERSQERSMEQPYPEPISTSSSLPSLAAHSTASVSNSLPEQRNGIGGPHHRHNASPTQHKHKPFLHFHGKLQSIYSMGSNNRSVKHVPGLIPGLNPGRGPSNIAGFSPGTNQDLICKDVTDSNAGSAPGGPSASSSSSGTSSRSSQAQTSIPAMAYQFHHHNHQHQHTHTHQHFLHPTTGPPPLFDKYPGKIDGLFRHPFFPQYPPSVPVLPPTGPFSSMHGAFQRKGGPSEMAAGLGVVPSHLPPKAPRLTDPFAPPPKVSNKPGKWCAMHVRVAWMILRHQEKVKLMHADPQKLDFRNDLLPRLPGPGIGGLGGLGPLGGPLAPTPDLTRPGSLFAAAGGVNPSSTPFMPPSTTHSSFLTSAAHLGKSLGVLSVKFYSQPKTKKCYTFSLVANVFGHKTEPSASAVGGLGNHHDPWNRLHVTPASFPPGSSWAKGPEKRDDRGKEVERREPTHIKDEKDRDSLLYGRLSVRMSPGVPSLKHRNSTPSSHMNGLGPLSGGGVQSDGQSRERERERERESDKRHHSASRATVSASSAAPDRPRSSTSSILTTSPSNVPLAPSPRDLFHRQPPHTLGTESSHSSQRENSGPASSSSLPVKKSDRTTTPVSKPTHGLTSGLLLPQVKVKEERKEEPEPVPISHNFERPNSRHPPHPSTPSSTHSLTPTPGMPLRPPTPHPPHHHLSLLDRTRGIDPYLGGAGGTAGLVLGTAVDRFPPHPHGPPQGHSQATHSFPWDPWRDLAAQHQQCREVLTLRSDPHLALRSDPHLSRFLQHQQVQRYLEAAVATSQHHPPAPTSTSSASSSAGRPEFGLMSHPFDEEQRVQIMREDFERARYFGMHPHPHLSAPHLPNPSHAAHLEQLHAGLLSHSHLQAAGASAQASHHPGLYSRLGPLHHSHVPNGILTKTPGLVGPLSVGAPPPLISSVNRSSTPPRGHRLGGAGDLALFTTHKDGESR</sequence>
<feature type="compositionally biased region" description="Basic residues" evidence="2">
    <location>
        <begin position="265"/>
        <end position="278"/>
    </location>
</feature>
<dbReference type="PANTHER" id="PTHR14429">
    <property type="entry name" value="FIBROSIN FAMILY MEMBER"/>
    <property type="match status" value="1"/>
</dbReference>
<evidence type="ECO:0000313" key="3">
    <source>
        <dbReference type="Ensembl" id="ENSCCRP00020026617.1"/>
    </source>
</evidence>
<feature type="compositionally biased region" description="Low complexity" evidence="2">
    <location>
        <begin position="1"/>
        <end position="11"/>
    </location>
</feature>
<feature type="compositionally biased region" description="Low complexity" evidence="2">
    <location>
        <begin position="873"/>
        <end position="883"/>
    </location>
</feature>
<dbReference type="Proteomes" id="UP000694701">
    <property type="component" value="Unplaced"/>
</dbReference>
<feature type="compositionally biased region" description="Low complexity" evidence="2">
    <location>
        <begin position="1003"/>
        <end position="1021"/>
    </location>
</feature>
<feature type="compositionally biased region" description="Low complexity" evidence="2">
    <location>
        <begin position="341"/>
        <end position="366"/>
    </location>
</feature>
<feature type="compositionally biased region" description="Basic and acidic residues" evidence="2">
    <location>
        <begin position="842"/>
        <end position="851"/>
    </location>
</feature>
<feature type="compositionally biased region" description="Low complexity" evidence="2">
    <location>
        <begin position="745"/>
        <end position="772"/>
    </location>
</feature>